<organism evidence="8 9">
    <name type="scientific">Stemphylium lycopersici</name>
    <name type="common">Tomato gray leaf spot disease fungus</name>
    <name type="synonym">Thyrospora lycopersici</name>
    <dbReference type="NCBI Taxonomy" id="183478"/>
    <lineage>
        <taxon>Eukaryota</taxon>
        <taxon>Fungi</taxon>
        <taxon>Dikarya</taxon>
        <taxon>Ascomycota</taxon>
        <taxon>Pezizomycotina</taxon>
        <taxon>Dothideomycetes</taxon>
        <taxon>Pleosporomycetidae</taxon>
        <taxon>Pleosporales</taxon>
        <taxon>Pleosporineae</taxon>
        <taxon>Pleosporaceae</taxon>
        <taxon>Stemphylium</taxon>
    </lineage>
</organism>
<feature type="domain" description="Response regulatory" evidence="6">
    <location>
        <begin position="678"/>
        <end position="813"/>
    </location>
</feature>
<dbReference type="PANTHER" id="PTHR42973">
    <property type="entry name" value="BINDING OXIDOREDUCTASE, PUTATIVE (AFU_ORTHOLOGUE AFUA_1G17690)-RELATED"/>
    <property type="match status" value="1"/>
</dbReference>
<evidence type="ECO:0000256" key="4">
    <source>
        <dbReference type="ARBA" id="ARBA00023002"/>
    </source>
</evidence>
<dbReference type="CDD" id="cd17546">
    <property type="entry name" value="REC_hyHK_CKI1_RcsC-like"/>
    <property type="match status" value="1"/>
</dbReference>
<keyword evidence="2" id="KW-0285">Flavoprotein</keyword>
<evidence type="ECO:0000313" key="8">
    <source>
        <dbReference type="EMBL" id="RAR04262.1"/>
    </source>
</evidence>
<name>A0A364MUN8_STELY</name>
<evidence type="ECO:0000259" key="7">
    <source>
        <dbReference type="PROSITE" id="PS51387"/>
    </source>
</evidence>
<dbReference type="GO" id="GO:0071949">
    <property type="term" value="F:FAD binding"/>
    <property type="evidence" value="ECO:0007669"/>
    <property type="project" value="InterPro"/>
</dbReference>
<evidence type="ECO:0000256" key="3">
    <source>
        <dbReference type="ARBA" id="ARBA00022827"/>
    </source>
</evidence>
<dbReference type="EC" id="2.7.13.3" evidence="8"/>
<protein>
    <submittedName>
        <fullName evidence="8">Histidine kinase HHK3p</fullName>
        <ecNumber evidence="8">2.7.13.3</ecNumber>
    </submittedName>
</protein>
<evidence type="ECO:0000256" key="1">
    <source>
        <dbReference type="ARBA" id="ARBA00005466"/>
    </source>
</evidence>
<dbReference type="PROSITE" id="PS51387">
    <property type="entry name" value="FAD_PCMH"/>
    <property type="match status" value="1"/>
</dbReference>
<dbReference type="GO" id="GO:0016491">
    <property type="term" value="F:oxidoreductase activity"/>
    <property type="evidence" value="ECO:0007669"/>
    <property type="project" value="UniProtKB-KW"/>
</dbReference>
<dbReference type="Pfam" id="PF00512">
    <property type="entry name" value="HisKA"/>
    <property type="match status" value="1"/>
</dbReference>
<dbReference type="PANTHER" id="PTHR42973:SF4">
    <property type="entry name" value="FAD BINDING DOMAIN PROTEIN"/>
    <property type="match status" value="1"/>
</dbReference>
<dbReference type="Pfam" id="PF06089">
    <property type="entry name" value="Asparaginase_II"/>
    <property type="match status" value="1"/>
</dbReference>
<dbReference type="GO" id="GO:0000155">
    <property type="term" value="F:phosphorelay sensor kinase activity"/>
    <property type="evidence" value="ECO:0007669"/>
    <property type="project" value="InterPro"/>
</dbReference>
<evidence type="ECO:0000256" key="5">
    <source>
        <dbReference type="PROSITE-ProRule" id="PRU00169"/>
    </source>
</evidence>
<dbReference type="InterPro" id="IPR036318">
    <property type="entry name" value="FAD-bd_PCMH-like_sf"/>
</dbReference>
<dbReference type="Pfam" id="PF01565">
    <property type="entry name" value="FAD_binding_4"/>
    <property type="match status" value="1"/>
</dbReference>
<keyword evidence="8" id="KW-0418">Kinase</keyword>
<dbReference type="InterPro" id="IPR006094">
    <property type="entry name" value="Oxid_FAD_bind_N"/>
</dbReference>
<dbReference type="Pfam" id="PF00072">
    <property type="entry name" value="Response_reg"/>
    <property type="match status" value="1"/>
</dbReference>
<dbReference type="InterPro" id="IPR010349">
    <property type="entry name" value="Asparaginase_II"/>
</dbReference>
<dbReference type="InterPro" id="IPR001789">
    <property type="entry name" value="Sig_transdc_resp-reg_receiver"/>
</dbReference>
<dbReference type="CDD" id="cd00082">
    <property type="entry name" value="HisKA"/>
    <property type="match status" value="1"/>
</dbReference>
<dbReference type="SMART" id="SM00448">
    <property type="entry name" value="REC"/>
    <property type="match status" value="1"/>
</dbReference>
<feature type="modified residue" description="4-aspartylphosphate" evidence="5">
    <location>
        <position position="743"/>
    </location>
</feature>
<proteinExistence type="inferred from homology"/>
<sequence>MANDWRFERSPHVEIGGLRAYAGVPLRFQTEFGEHVAFGSLCVASNSPEELLSQATQQALVRLADWIVADIVHSARARRQRERRRMLELLSRAQRRCDERFDMEQEIPKILREVYPGTEVSIVRTMDGRVVLEEGASFSTSDLEQGLWEDTGCFDYSIEKLNHLDLTAPRAVRAVVAQCTSQIVPTFLVVACKDFKLVFDDADSWFAQMCAGQALQEALTAKESFLRGITHQLRTPIHGILGSAELLTEELKIQNFLPQTAASSPSASPGVEQLDPYTYIRTIKTSARELISTVNNLIKLNQWADIAQAERILELHKVSGIESALLGEVLNGLSDDLSTRPSIVILDRLPSNCDTIVVDMRVFLDCIQPLVAYAAQFSAGGVVAVILTITEDYRSLVVDVHHNGCDVVKTHCEPNMDAREHIDLSSTESALGLTLACKAAALLDGQVALMSPKQDPDLHVRATFNNPVCASSISPPRTIKDRLVQLPQQFYRLTSTSSTSSIGQYFSRWISDAGWSESEDPKGAFVIVDYTPNLAQLYRQLGSIGTDQVAICLVPENASFLDFHKERVKRQGRVVFAQGPFLTEDLEQAMARADAILAELGLSNSDSGSRPFGGVAIHPPFTPATRGATARPAKLVERGSVFPEKARTELAESLQSLRIQAKAPTAPAKSGSRPSKPMTLLVDDNNVNLRLLEMYCMRRGIPYRTAKDGQQAVEIFSDALVTKFDPLLRQELPSQPFDLILMDLQMPVCDGIDATRQIRQIEKERERKKSVLFIVTGQDSAKDRKNAEEAGADEFLTKPLPIMALSWVAYTCISILLASVYIRKRLGKYASQLERDAHAEKPGHVRQDDGLSTSARQLRAKLIAAIPHIVITPDKTQEFAQLMNAYWDQKACEVQPSCVVRPRNVWELAQAVKILKREFDVRSEQCKDLKEDFEPVFAIRGGGHSPVAGASTMKGGVLIDLSLFDKVDLAEGRRRVAIGAGCRWIDVYAALEKDGLAVVGGRNSAVGVAGLTLGGGLSFFSPQYGFVCNNITEYEVVLADGSIVTASEQSNSNIWRALKGGGNNFGIVTRFTARTFACTRVWSGFMYYWSWKAPAVLSAFHSVVARPMTGDLDKHYDPNAAGPLACFTYLQSIGIQAISVNLVHTSPEIRERRLPGSWLQSTFQGIGRIWSTCKVQTLSSATDELSALNPNQRRQEFATTTVENDLSTLQAAHVAYHDAIKTIRKHKIKGMRWTLVLQPLLPMWTRKGDGNPMGLSDGEEYPLVVVSFTVNWALSKDDEVVQRITREAIEQIEAYAQEKGTHHRFLYLNYCAKWQKPFEGYGKKNLEFLRGTPALDIERQKTAPEQETIDAFTTGDAKLPSSNGKNGAEIENVVVSYRGSIIESQHQIYAAIVSSSRKLLHSSEPWHIAHISAVLTDTGKKESVLAYGGHPAQNASVNRAWIKSDFTSTPLGNNCYREHAGIVAGVLSLGAVAHDSYLPDRPMQKAVYRAVENVSRLKEEEPGDHVRQVD</sequence>
<feature type="domain" description="FAD-binding PCMH-type" evidence="7">
    <location>
        <begin position="892"/>
        <end position="1078"/>
    </location>
</feature>
<keyword evidence="8" id="KW-0808">Transferase</keyword>
<evidence type="ECO:0000259" key="6">
    <source>
        <dbReference type="PROSITE" id="PS50110"/>
    </source>
</evidence>
<dbReference type="SMART" id="SM00388">
    <property type="entry name" value="HisKA"/>
    <property type="match status" value="1"/>
</dbReference>
<keyword evidence="9" id="KW-1185">Reference proteome</keyword>
<keyword evidence="4" id="KW-0560">Oxidoreductase</keyword>
<dbReference type="InterPro" id="IPR003661">
    <property type="entry name" value="HisK_dim/P_dom"/>
</dbReference>
<gene>
    <name evidence="8" type="ORF">DDE83_007906</name>
</gene>
<dbReference type="InterPro" id="IPR011006">
    <property type="entry name" value="CheY-like_superfamily"/>
</dbReference>
<comment type="similarity">
    <text evidence="1">Belongs to the oxygen-dependent FAD-linked oxidoreductase family.</text>
</comment>
<keyword evidence="5" id="KW-0597">Phosphoprotein</keyword>
<dbReference type="SUPFAM" id="SSF56176">
    <property type="entry name" value="FAD-binding/transporter-associated domain-like"/>
    <property type="match status" value="1"/>
</dbReference>
<dbReference type="OrthoDB" id="21225at2759"/>
<comment type="caution">
    <text evidence="8">The sequence shown here is derived from an EMBL/GenBank/DDBJ whole genome shotgun (WGS) entry which is preliminary data.</text>
</comment>
<dbReference type="PROSITE" id="PS50110">
    <property type="entry name" value="RESPONSE_REGULATORY"/>
    <property type="match status" value="1"/>
</dbReference>
<keyword evidence="3" id="KW-0274">FAD</keyword>
<dbReference type="Gene3D" id="3.40.50.2300">
    <property type="match status" value="1"/>
</dbReference>
<dbReference type="InterPro" id="IPR016169">
    <property type="entry name" value="FAD-bd_PCMH_sub2"/>
</dbReference>
<dbReference type="Proteomes" id="UP000249619">
    <property type="component" value="Unassembled WGS sequence"/>
</dbReference>
<dbReference type="SUPFAM" id="SSF52172">
    <property type="entry name" value="CheY-like"/>
    <property type="match status" value="1"/>
</dbReference>
<dbReference type="InterPro" id="IPR050416">
    <property type="entry name" value="FAD-linked_Oxidoreductase"/>
</dbReference>
<accession>A0A364MUN8</accession>
<dbReference type="Gene3D" id="1.10.287.130">
    <property type="match status" value="1"/>
</dbReference>
<evidence type="ECO:0000256" key="2">
    <source>
        <dbReference type="ARBA" id="ARBA00022630"/>
    </source>
</evidence>
<dbReference type="InterPro" id="IPR016166">
    <property type="entry name" value="FAD-bd_PCMH"/>
</dbReference>
<reference evidence="9" key="1">
    <citation type="submission" date="2018-05" db="EMBL/GenBank/DDBJ databases">
        <title>Draft genome sequence of Stemphylium lycopersici strain CIDEFI 213.</title>
        <authorList>
            <person name="Medina R."/>
            <person name="Franco M.E.E."/>
            <person name="Lucentini C.G."/>
            <person name="Saparrat M.C.N."/>
            <person name="Balatti P.A."/>
        </authorList>
    </citation>
    <scope>NUCLEOTIDE SEQUENCE [LARGE SCALE GENOMIC DNA]</scope>
    <source>
        <strain evidence="9">CIDEFI 213</strain>
    </source>
</reference>
<dbReference type="SUPFAM" id="SSF47384">
    <property type="entry name" value="Homodimeric domain of signal transducing histidine kinase"/>
    <property type="match status" value="1"/>
</dbReference>
<dbReference type="EMBL" id="QGDH01000159">
    <property type="protein sequence ID" value="RAR04262.1"/>
    <property type="molecule type" value="Genomic_DNA"/>
</dbReference>
<dbReference type="STRING" id="183478.A0A364MUN8"/>
<evidence type="ECO:0000313" key="9">
    <source>
        <dbReference type="Proteomes" id="UP000249619"/>
    </source>
</evidence>
<dbReference type="Gene3D" id="3.30.465.10">
    <property type="match status" value="1"/>
</dbReference>
<dbReference type="InterPro" id="IPR036097">
    <property type="entry name" value="HisK_dim/P_sf"/>
</dbReference>